<dbReference type="OrthoDB" id="2282679at2759"/>
<keyword evidence="1" id="KW-0472">Membrane</keyword>
<reference evidence="2 3" key="1">
    <citation type="submission" date="2018-06" db="EMBL/GenBank/DDBJ databases">
        <title>Comparative genomics reveals the genomic features of Rhizophagus irregularis, R. cerebriforme, R. diaphanum and Gigaspora rosea, and their symbiotic lifestyle signature.</title>
        <authorList>
            <person name="Morin E."/>
            <person name="San Clemente H."/>
            <person name="Chen E.C.H."/>
            <person name="De La Providencia I."/>
            <person name="Hainaut M."/>
            <person name="Kuo A."/>
            <person name="Kohler A."/>
            <person name="Murat C."/>
            <person name="Tang N."/>
            <person name="Roy S."/>
            <person name="Loubradou J."/>
            <person name="Henrissat B."/>
            <person name="Grigoriev I.V."/>
            <person name="Corradi N."/>
            <person name="Roux C."/>
            <person name="Martin F.M."/>
        </authorList>
    </citation>
    <scope>NUCLEOTIDE SEQUENCE [LARGE SCALE GENOMIC DNA]</scope>
    <source>
        <strain evidence="2 3">DAOM 227022</strain>
    </source>
</reference>
<protein>
    <submittedName>
        <fullName evidence="2">Uncharacterized protein</fullName>
    </submittedName>
</protein>
<comment type="caution">
    <text evidence="2">The sequence shown here is derived from an EMBL/GenBank/DDBJ whole genome shotgun (WGS) entry which is preliminary data.</text>
</comment>
<feature type="transmembrane region" description="Helical" evidence="1">
    <location>
        <begin position="90"/>
        <end position="107"/>
    </location>
</feature>
<sequence length="249" mass="28794">MFYGHYCGAWIIKVLEPRIPLWILMVAVQFVDFLFSLFVLLGIEEVNVVRGFTKVNDLNLVSVPYTHSLIAVIGWSIVYGLLYRYSGYGGGNRAVFLVGLAVLSHWPEDLLVHDKDLLLLTIDDSRSKYGFGLWNYPKVFYPIEILLFYGSFYYYFVNTEVHPSKLHITHTTQPTQPCMANKWAIILLLDSLGTHFFSEYLDPPKNCKLLVSIMLLLYIKTAYFSHKLDKVRVTRHNNCISEKLKLLNE</sequence>
<feature type="transmembrane region" description="Helical" evidence="1">
    <location>
        <begin position="139"/>
        <end position="157"/>
    </location>
</feature>
<organism evidence="2 3">
    <name type="scientific">Glomus cerebriforme</name>
    <dbReference type="NCBI Taxonomy" id="658196"/>
    <lineage>
        <taxon>Eukaryota</taxon>
        <taxon>Fungi</taxon>
        <taxon>Fungi incertae sedis</taxon>
        <taxon>Mucoromycota</taxon>
        <taxon>Glomeromycotina</taxon>
        <taxon>Glomeromycetes</taxon>
        <taxon>Glomerales</taxon>
        <taxon>Glomeraceae</taxon>
        <taxon>Glomus</taxon>
    </lineage>
</organism>
<dbReference type="Proteomes" id="UP000265703">
    <property type="component" value="Unassembled WGS sequence"/>
</dbReference>
<name>A0A397S8L6_9GLOM</name>
<keyword evidence="3" id="KW-1185">Reference proteome</keyword>
<evidence type="ECO:0000256" key="1">
    <source>
        <dbReference type="SAM" id="Phobius"/>
    </source>
</evidence>
<keyword evidence="1" id="KW-1133">Transmembrane helix</keyword>
<dbReference type="EMBL" id="QKYT01000642">
    <property type="protein sequence ID" value="RIA82683.1"/>
    <property type="molecule type" value="Genomic_DNA"/>
</dbReference>
<proteinExistence type="predicted"/>
<keyword evidence="1" id="KW-0812">Transmembrane</keyword>
<evidence type="ECO:0000313" key="3">
    <source>
        <dbReference type="Proteomes" id="UP000265703"/>
    </source>
</evidence>
<gene>
    <name evidence="2" type="ORF">C1645_787851</name>
</gene>
<evidence type="ECO:0000313" key="2">
    <source>
        <dbReference type="EMBL" id="RIA82683.1"/>
    </source>
</evidence>
<feature type="transmembrane region" description="Helical" evidence="1">
    <location>
        <begin position="21"/>
        <end position="43"/>
    </location>
</feature>
<feature type="transmembrane region" description="Helical" evidence="1">
    <location>
        <begin position="63"/>
        <end position="83"/>
    </location>
</feature>
<dbReference type="AlphaFoldDB" id="A0A397S8L6"/>
<accession>A0A397S8L6</accession>